<dbReference type="InterPro" id="IPR010982">
    <property type="entry name" value="Lambda_DNA-bd_dom_sf"/>
</dbReference>
<protein>
    <submittedName>
        <fullName evidence="2">Helix-turn-helix domain-containing protein</fullName>
    </submittedName>
</protein>
<name>A0A6B2R3D5_9BURK</name>
<dbReference type="GO" id="GO:0003677">
    <property type="term" value="F:DNA binding"/>
    <property type="evidence" value="ECO:0007669"/>
    <property type="project" value="InterPro"/>
</dbReference>
<dbReference type="RefSeq" id="WP_163654892.1">
    <property type="nucleotide sequence ID" value="NZ_JAAGRN010000006.1"/>
</dbReference>
<keyword evidence="1" id="KW-0812">Transmembrane</keyword>
<dbReference type="InterPro" id="IPR050400">
    <property type="entry name" value="Bact_Cytoskel_RodZ"/>
</dbReference>
<proteinExistence type="predicted"/>
<dbReference type="CDD" id="cd00093">
    <property type="entry name" value="HTH_XRE"/>
    <property type="match status" value="1"/>
</dbReference>
<dbReference type="AlphaFoldDB" id="A0A6B2R3D5"/>
<comment type="caution">
    <text evidence="2">The sequence shown here is derived from an EMBL/GenBank/DDBJ whole genome shotgun (WGS) entry which is preliminary data.</text>
</comment>
<dbReference type="PANTHER" id="PTHR34475:SF1">
    <property type="entry name" value="CYTOSKELETON PROTEIN RODZ"/>
    <property type="match status" value="1"/>
</dbReference>
<reference evidence="2" key="1">
    <citation type="submission" date="2020-02" db="EMBL/GenBank/DDBJ databases">
        <authorList>
            <person name="Chen W.-M."/>
        </authorList>
    </citation>
    <scope>NUCLEOTIDE SEQUENCE</scope>
    <source>
        <strain evidence="2">NBD-18</strain>
    </source>
</reference>
<dbReference type="EMBL" id="JAAGRN010000006">
    <property type="protein sequence ID" value="NDY83567.1"/>
    <property type="molecule type" value="Genomic_DNA"/>
</dbReference>
<organism evidence="2">
    <name type="scientific">Sheuella amnicola</name>
    <dbReference type="NCBI Taxonomy" id="2707330"/>
    <lineage>
        <taxon>Bacteria</taxon>
        <taxon>Pseudomonadati</taxon>
        <taxon>Pseudomonadota</taxon>
        <taxon>Betaproteobacteria</taxon>
        <taxon>Burkholderiales</taxon>
        <taxon>Alcaligenaceae</taxon>
        <taxon>Sheuella</taxon>
    </lineage>
</organism>
<sequence length="141" mass="15230">MSTGTFRALREAKGYSVEDVATRLKFTARQIQWLEAEDFDKLPRGIALKGMVKNYAKLLDVDPSEMLASLQSLIGSVSGGIAQHTSIKTLGAHETSHTSGGGTAFWLVLILGVLIIALGVAIWQGMIPQSWVPAWVGAMFK</sequence>
<evidence type="ECO:0000313" key="2">
    <source>
        <dbReference type="EMBL" id="NDY83567.1"/>
    </source>
</evidence>
<evidence type="ECO:0000256" key="1">
    <source>
        <dbReference type="SAM" id="Phobius"/>
    </source>
</evidence>
<feature type="transmembrane region" description="Helical" evidence="1">
    <location>
        <begin position="104"/>
        <end position="123"/>
    </location>
</feature>
<dbReference type="Pfam" id="PF13413">
    <property type="entry name" value="HTH_25"/>
    <property type="match status" value="1"/>
</dbReference>
<dbReference type="InterPro" id="IPR001387">
    <property type="entry name" value="Cro/C1-type_HTH"/>
</dbReference>
<gene>
    <name evidence="2" type="ORF">G3I67_10020</name>
</gene>
<dbReference type="Gene3D" id="1.10.260.40">
    <property type="entry name" value="lambda repressor-like DNA-binding domains"/>
    <property type="match status" value="1"/>
</dbReference>
<keyword evidence="1" id="KW-0472">Membrane</keyword>
<keyword evidence="1" id="KW-1133">Transmembrane helix</keyword>
<accession>A0A6B2R3D5</accession>
<dbReference type="PANTHER" id="PTHR34475">
    <property type="match status" value="1"/>
</dbReference>